<accession>A0A4R0NH65</accession>
<evidence type="ECO:0000313" key="2">
    <source>
        <dbReference type="Proteomes" id="UP000291117"/>
    </source>
</evidence>
<dbReference type="Proteomes" id="UP000291117">
    <property type="component" value="Unassembled WGS sequence"/>
</dbReference>
<keyword evidence="2" id="KW-1185">Reference proteome</keyword>
<gene>
    <name evidence="1" type="ORF">EZ444_02355</name>
</gene>
<name>A0A4R0NH65_9SPHI</name>
<dbReference type="RefSeq" id="WP_131606841.1">
    <property type="nucleotide sequence ID" value="NZ_SJSM01000001.1"/>
</dbReference>
<dbReference type="EMBL" id="SJSM01000001">
    <property type="protein sequence ID" value="TCC99538.1"/>
    <property type="molecule type" value="Genomic_DNA"/>
</dbReference>
<dbReference type="AlphaFoldDB" id="A0A4R0NH65"/>
<comment type="caution">
    <text evidence="1">The sequence shown here is derived from an EMBL/GenBank/DDBJ whole genome shotgun (WGS) entry which is preliminary data.</text>
</comment>
<organism evidence="1 2">
    <name type="scientific">Pedobacter hiemivivus</name>
    <dbReference type="NCBI Taxonomy" id="2530454"/>
    <lineage>
        <taxon>Bacteria</taxon>
        <taxon>Pseudomonadati</taxon>
        <taxon>Bacteroidota</taxon>
        <taxon>Sphingobacteriia</taxon>
        <taxon>Sphingobacteriales</taxon>
        <taxon>Sphingobacteriaceae</taxon>
        <taxon>Pedobacter</taxon>
    </lineage>
</organism>
<dbReference type="OrthoDB" id="7067777at2"/>
<proteinExistence type="predicted"/>
<reference evidence="1 2" key="1">
    <citation type="submission" date="2019-02" db="EMBL/GenBank/DDBJ databases">
        <title>Pedobacter sp. RP-3-8 sp. nov., isolated from Arctic soil.</title>
        <authorList>
            <person name="Dahal R.H."/>
        </authorList>
    </citation>
    <scope>NUCLEOTIDE SEQUENCE [LARGE SCALE GENOMIC DNA]</scope>
    <source>
        <strain evidence="1 2">RP-3-8</strain>
    </source>
</reference>
<protein>
    <submittedName>
        <fullName evidence="1">Uncharacterized protein</fullName>
    </submittedName>
</protein>
<sequence length="788" mass="90621">MSSIEKTFCNTNIRHLRLLFLVDHNIESKLLIGIMLNNYQLWGGRYNPIIPVYNGQLNIYYTNLLPLFDPDMVYYSKEIGLERVKEICSPLNPRKLIELDENGRNNLQGVYSHHLIANAQRQALRLFRPFSLVYFNQHEEYLQTSFYNLSFGIGNEYIEDAEHISEIKKTVLDATDIAQTNLHIAKERPFFNCLLSQLEADFTLLRPTNDWELSCLELIIYDEQNATDDLVYFWNRALSQKPSAEILQLIASKKQLELLITDPNFGHLLHSLTYGKAIYLQSFTLSHVHFQECLSKLNATYPSLIFLTHSMLSCPRISNGEFYPYRRLVKKKKNVLLGKKEFLNTPAPAFTINRTIQTGHYVYDVEFFQELENKINYIKFPKGTPPFFILGVADSRVNKLHHTSFFLNPEISGVDVEVPTAINIINVRIGQREAYGEIIEAPVRRLRPSDAGLKLASFIKLFDGSIGDCQSLLLERFWVDLILGISTGKNRKTFFFNRTVNTEAAETNEEFTVKMGASNIHNNDGTFSYLDLKTERRLIYLENVQSVRQLLERSDVELNDDKLLMFIEKSVEKDFMESIDFDLQTFVNMDALFIGMKVKCHHCGSNEWYPLSDLNHKMSCKGCLQSVVPAVQSHLYYRFNDVIYNNLSSDPVKRAKQFNGNYIVLLTLGYFSLRQGAYESFAWAPSMDILVRSGDHWMATDIDIAMIADGMLIIGEAKASGSDFKAKQFEQLTLMADAIRPDKLIIAYYQGTINQSRIQKLKEHVASYGGTVIVHKVEEASYMFGRFM</sequence>
<evidence type="ECO:0000313" key="1">
    <source>
        <dbReference type="EMBL" id="TCC99538.1"/>
    </source>
</evidence>